<sequence>MEDLIETLRSGQAAAPASSWEAGTWDLAHQPAAAREARQITEHLLDSWRLARDEADALVLVVSELVTNAVEHAAPPLALHLHRDAETAQVHVEVTDGGPAAREGDWAVSCGDGEHGRGLDIIDRVTLAHGERRQEDRVTYWADVITA</sequence>
<dbReference type="PANTHER" id="PTHR35526">
    <property type="entry name" value="ANTI-SIGMA-F FACTOR RSBW-RELATED"/>
    <property type="match status" value="1"/>
</dbReference>
<evidence type="ECO:0000259" key="2">
    <source>
        <dbReference type="Pfam" id="PF13581"/>
    </source>
</evidence>
<dbReference type="Pfam" id="PF13581">
    <property type="entry name" value="HATPase_c_2"/>
    <property type="match status" value="1"/>
</dbReference>
<accession>A0ABW4IR41</accession>
<dbReference type="CDD" id="cd16936">
    <property type="entry name" value="HATPase_RsbW-like"/>
    <property type="match status" value="1"/>
</dbReference>
<dbReference type="PANTHER" id="PTHR35526:SF3">
    <property type="entry name" value="ANTI-SIGMA-F FACTOR RSBW"/>
    <property type="match status" value="1"/>
</dbReference>
<evidence type="ECO:0000313" key="3">
    <source>
        <dbReference type="EMBL" id="MFD1659019.1"/>
    </source>
</evidence>
<gene>
    <name evidence="3" type="ORF">ACFSL4_12560</name>
</gene>
<dbReference type="Proteomes" id="UP001597261">
    <property type="component" value="Unassembled WGS sequence"/>
</dbReference>
<dbReference type="SUPFAM" id="SSF55874">
    <property type="entry name" value="ATPase domain of HSP90 chaperone/DNA topoisomerase II/histidine kinase"/>
    <property type="match status" value="1"/>
</dbReference>
<evidence type="ECO:0000256" key="1">
    <source>
        <dbReference type="ARBA" id="ARBA00022527"/>
    </source>
</evidence>
<name>A0ABW4IR41_9ACTN</name>
<dbReference type="InterPro" id="IPR050267">
    <property type="entry name" value="Anti-sigma-factor_SerPK"/>
</dbReference>
<feature type="domain" description="Histidine kinase/HSP90-like ATPase" evidence="2">
    <location>
        <begin position="29"/>
        <end position="126"/>
    </location>
</feature>
<dbReference type="EMBL" id="JBHUDX010000030">
    <property type="protein sequence ID" value="MFD1659019.1"/>
    <property type="molecule type" value="Genomic_DNA"/>
</dbReference>
<keyword evidence="3" id="KW-0547">Nucleotide-binding</keyword>
<dbReference type="InterPro" id="IPR003594">
    <property type="entry name" value="HATPase_dom"/>
</dbReference>
<protein>
    <submittedName>
        <fullName evidence="3">ATP-binding protein</fullName>
    </submittedName>
</protein>
<keyword evidence="1" id="KW-0723">Serine/threonine-protein kinase</keyword>
<dbReference type="GO" id="GO:0005524">
    <property type="term" value="F:ATP binding"/>
    <property type="evidence" value="ECO:0007669"/>
    <property type="project" value="UniProtKB-KW"/>
</dbReference>
<keyword evidence="1" id="KW-0418">Kinase</keyword>
<dbReference type="InterPro" id="IPR036890">
    <property type="entry name" value="HATPase_C_sf"/>
</dbReference>
<comment type="caution">
    <text evidence="3">The sequence shown here is derived from an EMBL/GenBank/DDBJ whole genome shotgun (WGS) entry which is preliminary data.</text>
</comment>
<dbReference type="RefSeq" id="WP_381081674.1">
    <property type="nucleotide sequence ID" value="NZ_JBHUDX010000030.1"/>
</dbReference>
<keyword evidence="1" id="KW-0808">Transferase</keyword>
<evidence type="ECO:0000313" key="4">
    <source>
        <dbReference type="Proteomes" id="UP001597261"/>
    </source>
</evidence>
<reference evidence="4" key="1">
    <citation type="journal article" date="2019" name="Int. J. Syst. Evol. Microbiol.">
        <title>The Global Catalogue of Microorganisms (GCM) 10K type strain sequencing project: providing services to taxonomists for standard genome sequencing and annotation.</title>
        <authorList>
            <consortium name="The Broad Institute Genomics Platform"/>
            <consortium name="The Broad Institute Genome Sequencing Center for Infectious Disease"/>
            <person name="Wu L."/>
            <person name="Ma J."/>
        </authorList>
    </citation>
    <scope>NUCLEOTIDE SEQUENCE [LARGE SCALE GENOMIC DNA]</scope>
    <source>
        <strain evidence="4">CGMCC 1.12470</strain>
    </source>
</reference>
<keyword evidence="3" id="KW-0067">ATP-binding</keyword>
<organism evidence="3 4">
    <name type="scientific">Streptomyces caeni</name>
    <dbReference type="NCBI Taxonomy" id="2307231"/>
    <lineage>
        <taxon>Bacteria</taxon>
        <taxon>Bacillati</taxon>
        <taxon>Actinomycetota</taxon>
        <taxon>Actinomycetes</taxon>
        <taxon>Kitasatosporales</taxon>
        <taxon>Streptomycetaceae</taxon>
        <taxon>Streptomyces</taxon>
    </lineage>
</organism>
<keyword evidence="4" id="KW-1185">Reference proteome</keyword>
<proteinExistence type="predicted"/>
<dbReference type="Gene3D" id="3.30.565.10">
    <property type="entry name" value="Histidine kinase-like ATPase, C-terminal domain"/>
    <property type="match status" value="1"/>
</dbReference>